<evidence type="ECO:0000256" key="7">
    <source>
        <dbReference type="ARBA" id="ARBA00023136"/>
    </source>
</evidence>
<keyword evidence="12" id="KW-1185">Reference proteome</keyword>
<feature type="domain" description="Sugar phosphate transporter" evidence="10">
    <location>
        <begin position="113"/>
        <end position="435"/>
    </location>
</feature>
<comment type="subunit">
    <text evidence="4">Homooligomer.</text>
</comment>
<feature type="transmembrane region" description="Helical" evidence="9">
    <location>
        <begin position="139"/>
        <end position="163"/>
    </location>
</feature>
<feature type="compositionally biased region" description="Low complexity" evidence="8">
    <location>
        <begin position="1"/>
        <end position="17"/>
    </location>
</feature>
<evidence type="ECO:0000256" key="1">
    <source>
        <dbReference type="ARBA" id="ARBA00003420"/>
    </source>
</evidence>
<feature type="region of interest" description="Disordered" evidence="8">
    <location>
        <begin position="1"/>
        <end position="62"/>
    </location>
</feature>
<feature type="transmembrane region" description="Helical" evidence="9">
    <location>
        <begin position="312"/>
        <end position="331"/>
    </location>
</feature>
<proteinExistence type="inferred from homology"/>
<evidence type="ECO:0000256" key="2">
    <source>
        <dbReference type="ARBA" id="ARBA00004477"/>
    </source>
</evidence>
<comment type="function">
    <text evidence="1">Involved in the import of GDP-mannose from the cytoplasm into the Golgi lumen.</text>
</comment>
<dbReference type="AlphaFoldDB" id="U4LDE7"/>
<feature type="transmembrane region" description="Helical" evidence="9">
    <location>
        <begin position="396"/>
        <end position="414"/>
    </location>
</feature>
<organism evidence="11 12">
    <name type="scientific">Pyronema omphalodes (strain CBS 100304)</name>
    <name type="common">Pyronema confluens</name>
    <dbReference type="NCBI Taxonomy" id="1076935"/>
    <lineage>
        <taxon>Eukaryota</taxon>
        <taxon>Fungi</taxon>
        <taxon>Dikarya</taxon>
        <taxon>Ascomycota</taxon>
        <taxon>Pezizomycotina</taxon>
        <taxon>Pezizomycetes</taxon>
        <taxon>Pezizales</taxon>
        <taxon>Pyronemataceae</taxon>
        <taxon>Pyronema</taxon>
    </lineage>
</organism>
<dbReference type="OrthoDB" id="1588579at2759"/>
<dbReference type="SUPFAM" id="SSF103481">
    <property type="entry name" value="Multidrug resistance efflux transporter EmrE"/>
    <property type="match status" value="1"/>
</dbReference>
<dbReference type="InterPro" id="IPR037185">
    <property type="entry name" value="EmrE-like"/>
</dbReference>
<dbReference type="EMBL" id="HF935391">
    <property type="protein sequence ID" value="CCX29873.1"/>
    <property type="molecule type" value="Genomic_DNA"/>
</dbReference>
<dbReference type="InterPro" id="IPR050186">
    <property type="entry name" value="TPT_transporter"/>
</dbReference>
<evidence type="ECO:0000259" key="10">
    <source>
        <dbReference type="Pfam" id="PF03151"/>
    </source>
</evidence>
<accession>U4LDE7</accession>
<evidence type="ECO:0000256" key="3">
    <source>
        <dbReference type="ARBA" id="ARBA00010425"/>
    </source>
</evidence>
<keyword evidence="7 9" id="KW-0472">Membrane</keyword>
<evidence type="ECO:0000256" key="8">
    <source>
        <dbReference type="SAM" id="MobiDB-lite"/>
    </source>
</evidence>
<comment type="subcellular location">
    <subcellularLocation>
        <location evidence="2">Endoplasmic reticulum membrane</location>
        <topology evidence="2">Multi-pass membrane protein</topology>
    </subcellularLocation>
</comment>
<reference evidence="11 12" key="1">
    <citation type="journal article" date="2013" name="PLoS Genet.">
        <title>The genome and development-dependent transcriptomes of Pyronema confluens: a window into fungal evolution.</title>
        <authorList>
            <person name="Traeger S."/>
            <person name="Altegoer F."/>
            <person name="Freitag M."/>
            <person name="Gabaldon T."/>
            <person name="Kempken F."/>
            <person name="Kumar A."/>
            <person name="Marcet-Houben M."/>
            <person name="Poggeler S."/>
            <person name="Stajich J.E."/>
            <person name="Nowrousian M."/>
        </authorList>
    </citation>
    <scope>NUCLEOTIDE SEQUENCE [LARGE SCALE GENOMIC DNA]</scope>
    <source>
        <strain evidence="12">CBS 100304</strain>
        <tissue evidence="11">Vegetative mycelium</tissue>
    </source>
</reference>
<evidence type="ECO:0000256" key="6">
    <source>
        <dbReference type="ARBA" id="ARBA00022989"/>
    </source>
</evidence>
<dbReference type="eggNOG" id="KOG1441">
    <property type="taxonomic scope" value="Eukaryota"/>
</dbReference>
<evidence type="ECO:0000256" key="9">
    <source>
        <dbReference type="SAM" id="Phobius"/>
    </source>
</evidence>
<name>U4LDE7_PYROM</name>
<sequence>MSVRTSTFVSTSLSSSSPYQGKQQLRADGNTLATSSFTSRRTSPAQNGYGYAPPPTSDWKPRNMVANGGNHARTRSISEVIKTSRKRAQSVTAGEVVEKLKAPISYKLILICVLARRYLSSALSNTSAKTILNALPQPVTLTIIQFGFVSGWCILLAVIARYVPAVGQAIPGLQGGLRAPSRQVIYTTAPLAFFQVGGHIASSMATNKIAVSLVHTIKKGMSPLFTVFAYRFIFNVHYNTATYLSLVPLTFGVMLACSVEFRGNLFGVIMAFVGAIIFVSQNIFSKKLFNESAVAADPSIPAHRRKLDKLNLLCYSSGQAFLLTLPIWLYYEGTTLLREYHTTGGIALSTKGKHGAPPLTGLELALEFIFNGTVHFGQNIIAFVLLSMISPVTYSVASLIKRIFVILMAIAWFGNSTTPLQGAGIFLTFLGLYLYDKASDANKKDKALRNQQIKDVEPLLPTSNGQAMSDLKLETVSEMNGNGNAYRFGEEKVH</sequence>
<feature type="transmembrane region" description="Helical" evidence="9">
    <location>
        <begin position="368"/>
        <end position="389"/>
    </location>
</feature>
<keyword evidence="6 9" id="KW-1133">Transmembrane helix</keyword>
<dbReference type="GO" id="GO:0005789">
    <property type="term" value="C:endoplasmic reticulum membrane"/>
    <property type="evidence" value="ECO:0007669"/>
    <property type="project" value="UniProtKB-SubCell"/>
</dbReference>
<evidence type="ECO:0000256" key="4">
    <source>
        <dbReference type="ARBA" id="ARBA00011182"/>
    </source>
</evidence>
<evidence type="ECO:0000313" key="11">
    <source>
        <dbReference type="EMBL" id="CCX29873.1"/>
    </source>
</evidence>
<protein>
    <submittedName>
        <fullName evidence="11">Similar to Putative transporter C83.11 acc. no. O94695</fullName>
    </submittedName>
</protein>
<comment type="similarity">
    <text evidence="3">Belongs to the TPT transporter family. SLC35D subfamily.</text>
</comment>
<evidence type="ECO:0000256" key="5">
    <source>
        <dbReference type="ARBA" id="ARBA00022692"/>
    </source>
</evidence>
<gene>
    <name evidence="11" type="ORF">PCON_07670</name>
</gene>
<keyword evidence="5 9" id="KW-0812">Transmembrane</keyword>
<feature type="transmembrane region" description="Helical" evidence="9">
    <location>
        <begin position="261"/>
        <end position="279"/>
    </location>
</feature>
<dbReference type="OMA" id="IWFRSPT"/>
<dbReference type="PANTHER" id="PTHR11132">
    <property type="entry name" value="SOLUTE CARRIER FAMILY 35"/>
    <property type="match status" value="1"/>
</dbReference>
<dbReference type="Proteomes" id="UP000018144">
    <property type="component" value="Unassembled WGS sequence"/>
</dbReference>
<dbReference type="STRING" id="1076935.U4LDE7"/>
<evidence type="ECO:0000313" key="12">
    <source>
        <dbReference type="Proteomes" id="UP000018144"/>
    </source>
</evidence>
<feature type="compositionally biased region" description="Polar residues" evidence="8">
    <location>
        <begin position="31"/>
        <end position="46"/>
    </location>
</feature>
<dbReference type="Pfam" id="PF03151">
    <property type="entry name" value="TPT"/>
    <property type="match status" value="1"/>
</dbReference>
<dbReference type="InterPro" id="IPR004853">
    <property type="entry name" value="Sugar_P_trans_dom"/>
</dbReference>